<evidence type="ECO:0000313" key="2">
    <source>
        <dbReference type="Proteomes" id="UP000233399"/>
    </source>
</evidence>
<protein>
    <submittedName>
        <fullName evidence="1">Uncharacterized protein</fullName>
    </submittedName>
</protein>
<dbReference type="RefSeq" id="WP_101196656.1">
    <property type="nucleotide sequence ID" value="NZ_PJCG01000061.1"/>
</dbReference>
<accession>A0A2N1IMC7</accession>
<comment type="caution">
    <text evidence="1">The sequence shown here is derived from an EMBL/GenBank/DDBJ whole genome shotgun (WGS) entry which is preliminary data.</text>
</comment>
<dbReference type="AlphaFoldDB" id="A0A2N1IMC7"/>
<evidence type="ECO:0000313" key="1">
    <source>
        <dbReference type="EMBL" id="PKI19375.1"/>
    </source>
</evidence>
<gene>
    <name evidence="1" type="ORF">CXB65_23075</name>
</gene>
<dbReference type="EMBL" id="PJCG01000061">
    <property type="protein sequence ID" value="PKI19375.1"/>
    <property type="molecule type" value="Genomic_DNA"/>
</dbReference>
<proteinExistence type="predicted"/>
<reference evidence="1 2" key="1">
    <citation type="submission" date="2017-12" db="EMBL/GenBank/DDBJ databases">
        <title>Isolation and characterization of an aerobic denitrifying Pseudomonas monteilii CY06 from aquaculture ponds.</title>
        <authorList>
            <person name="Ma Q."/>
            <person name="Cai Y."/>
            <person name="He Z."/>
        </authorList>
    </citation>
    <scope>NUCLEOTIDE SEQUENCE [LARGE SCALE GENOMIC DNA]</scope>
    <source>
        <strain evidence="1 2">CY06</strain>
    </source>
</reference>
<sequence>MIHYHGTPIGGTRQDAARLLAGRHALVPFPRQDDMGIVAEACQSFVFDNGAFTVWKKGGRVDVEGYTRWVNNWHRHPGFDWALIPDVIDGHEDANDRLLEQWPGHLPGVPVWHMHESIERLQHLAKSWRTVALGSSGQWRSPGTAAWWKRMGVAMDAICDDHGRPLCRLHGLRMLDPAIFQSLPLASADSTNAAVNGGSVSRFGMYTPPSAGQRASVIADRIEAHTSSPTWQREPQTELAL</sequence>
<name>A0A2N1IMC7_9PSED</name>
<dbReference type="Proteomes" id="UP000233399">
    <property type="component" value="Unassembled WGS sequence"/>
</dbReference>
<organism evidence="1 2">
    <name type="scientific">Pseudomonas monteilii</name>
    <dbReference type="NCBI Taxonomy" id="76759"/>
    <lineage>
        <taxon>Bacteria</taxon>
        <taxon>Pseudomonadati</taxon>
        <taxon>Pseudomonadota</taxon>
        <taxon>Gammaproteobacteria</taxon>
        <taxon>Pseudomonadales</taxon>
        <taxon>Pseudomonadaceae</taxon>
        <taxon>Pseudomonas</taxon>
    </lineage>
</organism>